<reference evidence="3" key="1">
    <citation type="submission" date="2017-09" db="EMBL/GenBank/DDBJ databases">
        <authorList>
            <person name="Varghese N."/>
            <person name="Submissions S."/>
        </authorList>
    </citation>
    <scope>NUCLEOTIDE SEQUENCE [LARGE SCALE GENOMIC DNA]</scope>
    <source>
        <strain evidence="3">CGMCC 1.12803</strain>
    </source>
</reference>
<dbReference type="RefSeq" id="WP_097132768.1">
    <property type="nucleotide sequence ID" value="NZ_OCMT01000003.1"/>
</dbReference>
<accession>A0A286A8T6</accession>
<keyword evidence="1" id="KW-0732">Signal</keyword>
<evidence type="ECO:0000313" key="2">
    <source>
        <dbReference type="EMBL" id="SOD18328.1"/>
    </source>
</evidence>
<evidence type="ECO:0008006" key="4">
    <source>
        <dbReference type="Google" id="ProtNLM"/>
    </source>
</evidence>
<gene>
    <name evidence="2" type="ORF">SAMN06297358_2944</name>
</gene>
<name>A0A286A8T6_9SPHI</name>
<evidence type="ECO:0000313" key="3">
    <source>
        <dbReference type="Proteomes" id="UP000219281"/>
    </source>
</evidence>
<dbReference type="Proteomes" id="UP000219281">
    <property type="component" value="Unassembled WGS sequence"/>
</dbReference>
<feature type="chain" id="PRO_5012267514" description="FG-GAP repeat-containing protein" evidence="1">
    <location>
        <begin position="22"/>
        <end position="240"/>
    </location>
</feature>
<dbReference type="EMBL" id="OCMT01000003">
    <property type="protein sequence ID" value="SOD18328.1"/>
    <property type="molecule type" value="Genomic_DNA"/>
</dbReference>
<protein>
    <recommendedName>
        <fullName evidence="4">FG-GAP repeat-containing protein</fullName>
    </recommendedName>
</protein>
<keyword evidence="3" id="KW-1185">Reference proteome</keyword>
<dbReference type="AlphaFoldDB" id="A0A286A8T6"/>
<proteinExistence type="predicted"/>
<dbReference type="OrthoDB" id="86940at2"/>
<sequence length="240" mass="27295">MKAFVSIISLIIITQFSFAQSDNPLIKKTASKATDFVPKGWKLIAEAKGDLNKDGLEDVALVIENTNPKNIINNSGKLGDPELNTNPRCLLVAFKKPNGWYELFAKNTTFIPPPNAEDAPCLLDPFGENGYMEIVKGLLKIHFQNFYSCGAWEIYNFEYIFRYQHQKFELIGYNKSSMHRSSGEQTNTTVNFSTLKMNYTSGSNAFKDSARPKTIWKNLKPKRLFELSTIHQDSLKMFND</sequence>
<organism evidence="2 3">
    <name type="scientific">Pedobacter xixiisoli</name>
    <dbReference type="NCBI Taxonomy" id="1476464"/>
    <lineage>
        <taxon>Bacteria</taxon>
        <taxon>Pseudomonadati</taxon>
        <taxon>Bacteroidota</taxon>
        <taxon>Sphingobacteriia</taxon>
        <taxon>Sphingobacteriales</taxon>
        <taxon>Sphingobacteriaceae</taxon>
        <taxon>Pedobacter</taxon>
    </lineage>
</organism>
<evidence type="ECO:0000256" key="1">
    <source>
        <dbReference type="SAM" id="SignalP"/>
    </source>
</evidence>
<feature type="signal peptide" evidence="1">
    <location>
        <begin position="1"/>
        <end position="21"/>
    </location>
</feature>